<dbReference type="EMBL" id="KE504123">
    <property type="protein sequence ID" value="EPT05538.1"/>
    <property type="molecule type" value="Genomic_DNA"/>
</dbReference>
<dbReference type="AlphaFoldDB" id="S8EMY6"/>
<dbReference type="InParanoid" id="S8EMY6"/>
<dbReference type="HOGENOM" id="CLU_056788_12_1_1"/>
<protein>
    <recommendedName>
        <fullName evidence="1">Tc1-like transposase DDE domain-containing protein</fullName>
    </recommendedName>
</protein>
<name>S8EMY6_FOMSC</name>
<dbReference type="OrthoDB" id="2266637at2759"/>
<evidence type="ECO:0000313" key="2">
    <source>
        <dbReference type="EMBL" id="EPT05538.1"/>
    </source>
</evidence>
<sequence>MHIVYLPPYSPDLNPIEQAFSAIKAYFRRVYPEFARSRTTGTDTVDFIDVYQKLFDAVFYITQEHAQGFFHHSGYM</sequence>
<evidence type="ECO:0000259" key="1">
    <source>
        <dbReference type="Pfam" id="PF13358"/>
    </source>
</evidence>
<dbReference type="Gene3D" id="3.30.420.10">
    <property type="entry name" value="Ribonuclease H-like superfamily/Ribonuclease H"/>
    <property type="match status" value="1"/>
</dbReference>
<dbReference type="GO" id="GO:0003676">
    <property type="term" value="F:nucleic acid binding"/>
    <property type="evidence" value="ECO:0007669"/>
    <property type="project" value="InterPro"/>
</dbReference>
<dbReference type="InterPro" id="IPR038717">
    <property type="entry name" value="Tc1-like_DDE_dom"/>
</dbReference>
<dbReference type="STRING" id="743788.S8EMY6"/>
<dbReference type="eggNOG" id="ENOG502T1XV">
    <property type="taxonomic scope" value="Eukaryota"/>
</dbReference>
<organism evidence="2 3">
    <name type="scientific">Fomitopsis schrenkii</name>
    <name type="common">Brown rot fungus</name>
    <dbReference type="NCBI Taxonomy" id="2126942"/>
    <lineage>
        <taxon>Eukaryota</taxon>
        <taxon>Fungi</taxon>
        <taxon>Dikarya</taxon>
        <taxon>Basidiomycota</taxon>
        <taxon>Agaricomycotina</taxon>
        <taxon>Agaricomycetes</taxon>
        <taxon>Polyporales</taxon>
        <taxon>Fomitopsis</taxon>
    </lineage>
</organism>
<reference evidence="2 3" key="1">
    <citation type="journal article" date="2012" name="Science">
        <title>The Paleozoic origin of enzymatic lignin decomposition reconstructed from 31 fungal genomes.</title>
        <authorList>
            <person name="Floudas D."/>
            <person name="Binder M."/>
            <person name="Riley R."/>
            <person name="Barry K."/>
            <person name="Blanchette R.A."/>
            <person name="Henrissat B."/>
            <person name="Martinez A.T."/>
            <person name="Otillar R."/>
            <person name="Spatafora J.W."/>
            <person name="Yadav J.S."/>
            <person name="Aerts A."/>
            <person name="Benoit I."/>
            <person name="Boyd A."/>
            <person name="Carlson A."/>
            <person name="Copeland A."/>
            <person name="Coutinho P.M."/>
            <person name="de Vries R.P."/>
            <person name="Ferreira P."/>
            <person name="Findley K."/>
            <person name="Foster B."/>
            <person name="Gaskell J."/>
            <person name="Glotzer D."/>
            <person name="Gorecki P."/>
            <person name="Heitman J."/>
            <person name="Hesse C."/>
            <person name="Hori C."/>
            <person name="Igarashi K."/>
            <person name="Jurgens J.A."/>
            <person name="Kallen N."/>
            <person name="Kersten P."/>
            <person name="Kohler A."/>
            <person name="Kuees U."/>
            <person name="Kumar T.K.A."/>
            <person name="Kuo A."/>
            <person name="LaButti K."/>
            <person name="Larrondo L.F."/>
            <person name="Lindquist E."/>
            <person name="Ling A."/>
            <person name="Lombard V."/>
            <person name="Lucas S."/>
            <person name="Lundell T."/>
            <person name="Martin R."/>
            <person name="McLaughlin D.J."/>
            <person name="Morgenstern I."/>
            <person name="Morin E."/>
            <person name="Murat C."/>
            <person name="Nagy L.G."/>
            <person name="Nolan M."/>
            <person name="Ohm R.A."/>
            <person name="Patyshakuliyeva A."/>
            <person name="Rokas A."/>
            <person name="Ruiz-Duenas F.J."/>
            <person name="Sabat G."/>
            <person name="Salamov A."/>
            <person name="Samejima M."/>
            <person name="Schmutz J."/>
            <person name="Slot J.C."/>
            <person name="St John F."/>
            <person name="Stenlid J."/>
            <person name="Sun H."/>
            <person name="Sun S."/>
            <person name="Syed K."/>
            <person name="Tsang A."/>
            <person name="Wiebenga A."/>
            <person name="Young D."/>
            <person name="Pisabarro A."/>
            <person name="Eastwood D.C."/>
            <person name="Martin F."/>
            <person name="Cullen D."/>
            <person name="Grigoriev I.V."/>
            <person name="Hibbett D.S."/>
        </authorList>
    </citation>
    <scope>NUCLEOTIDE SEQUENCE</scope>
    <source>
        <strain evidence="3">FP-58527</strain>
    </source>
</reference>
<gene>
    <name evidence="2" type="ORF">FOMPIDRAFT_1110918</name>
</gene>
<accession>S8EMY6</accession>
<feature type="domain" description="Tc1-like transposase DDE" evidence="1">
    <location>
        <begin position="2"/>
        <end position="29"/>
    </location>
</feature>
<dbReference type="Pfam" id="PF13358">
    <property type="entry name" value="DDE_3"/>
    <property type="match status" value="1"/>
</dbReference>
<dbReference type="Proteomes" id="UP000015241">
    <property type="component" value="Unassembled WGS sequence"/>
</dbReference>
<keyword evidence="3" id="KW-1185">Reference proteome</keyword>
<evidence type="ECO:0000313" key="3">
    <source>
        <dbReference type="Proteomes" id="UP000015241"/>
    </source>
</evidence>
<dbReference type="InterPro" id="IPR036397">
    <property type="entry name" value="RNaseH_sf"/>
</dbReference>
<proteinExistence type="predicted"/>